<dbReference type="PANTHER" id="PTHR23037">
    <property type="entry name" value="CYTOKINE RECEPTOR"/>
    <property type="match status" value="1"/>
</dbReference>
<evidence type="ECO:0000313" key="12">
    <source>
        <dbReference type="Proteomes" id="UP000527355"/>
    </source>
</evidence>
<dbReference type="InterPro" id="IPR013783">
    <property type="entry name" value="Ig-like_fold"/>
</dbReference>
<proteinExistence type="predicted"/>
<comment type="caution">
    <text evidence="11">The sequence shown here is derived from an EMBL/GenBank/DDBJ whole genome shotgun (WGS) entry which is preliminary data.</text>
</comment>
<feature type="domain" description="Fibronectin type-III" evidence="10">
    <location>
        <begin position="221"/>
        <end position="321"/>
    </location>
</feature>
<keyword evidence="4 8" id="KW-1133">Transmembrane helix</keyword>
<dbReference type="EMBL" id="JABWUV010000050">
    <property type="protein sequence ID" value="KAF6267845.1"/>
    <property type="molecule type" value="Genomic_DNA"/>
</dbReference>
<evidence type="ECO:0000256" key="2">
    <source>
        <dbReference type="ARBA" id="ARBA00022692"/>
    </source>
</evidence>
<evidence type="ECO:0000256" key="9">
    <source>
        <dbReference type="SAM" id="SignalP"/>
    </source>
</evidence>
<evidence type="ECO:0000259" key="10">
    <source>
        <dbReference type="PROSITE" id="PS50853"/>
    </source>
</evidence>
<keyword evidence="6" id="KW-0675">Receptor</keyword>
<name>A0A7J7QVU7_MYOMY</name>
<keyword evidence="12" id="KW-1185">Reference proteome</keyword>
<dbReference type="CDD" id="cd00063">
    <property type="entry name" value="FN3"/>
    <property type="match status" value="1"/>
</dbReference>
<protein>
    <recommendedName>
        <fullName evidence="10">Fibronectin type-III domain-containing protein</fullName>
    </recommendedName>
</protein>
<evidence type="ECO:0000256" key="1">
    <source>
        <dbReference type="ARBA" id="ARBA00004479"/>
    </source>
</evidence>
<dbReference type="GO" id="GO:0004896">
    <property type="term" value="F:cytokine receptor activity"/>
    <property type="evidence" value="ECO:0007669"/>
    <property type="project" value="TreeGrafter"/>
</dbReference>
<dbReference type="Gene3D" id="2.60.40.10">
    <property type="entry name" value="Immunoglobulins"/>
    <property type="match status" value="2"/>
</dbReference>
<dbReference type="PANTHER" id="PTHR23037:SF46">
    <property type="entry name" value="INTERLEUKIN 5 RECEPTOR SUBUNIT ALPHA"/>
    <property type="match status" value="1"/>
</dbReference>
<evidence type="ECO:0000256" key="5">
    <source>
        <dbReference type="ARBA" id="ARBA00023136"/>
    </source>
</evidence>
<dbReference type="InterPro" id="IPR003961">
    <property type="entry name" value="FN3_dom"/>
</dbReference>
<keyword evidence="5 8" id="KW-0472">Membrane</keyword>
<dbReference type="OrthoDB" id="9835959at2759"/>
<dbReference type="InterPro" id="IPR040907">
    <property type="entry name" value="IL3Ra_N"/>
</dbReference>
<dbReference type="GO" id="GO:0009897">
    <property type="term" value="C:external side of plasma membrane"/>
    <property type="evidence" value="ECO:0007669"/>
    <property type="project" value="TreeGrafter"/>
</dbReference>
<feature type="transmembrane region" description="Helical" evidence="8">
    <location>
        <begin position="321"/>
        <end position="347"/>
    </location>
</feature>
<evidence type="ECO:0000256" key="6">
    <source>
        <dbReference type="ARBA" id="ARBA00023170"/>
    </source>
</evidence>
<dbReference type="PROSITE" id="PS50853">
    <property type="entry name" value="FN3"/>
    <property type="match status" value="1"/>
</dbReference>
<evidence type="ECO:0000313" key="11">
    <source>
        <dbReference type="EMBL" id="KAF6267845.1"/>
    </source>
</evidence>
<evidence type="ECO:0000256" key="8">
    <source>
        <dbReference type="SAM" id="Phobius"/>
    </source>
</evidence>
<evidence type="ECO:0000256" key="3">
    <source>
        <dbReference type="ARBA" id="ARBA00022729"/>
    </source>
</evidence>
<organism evidence="11 12">
    <name type="scientific">Myotis myotis</name>
    <name type="common">Greater mouse-eared bat</name>
    <name type="synonym">Vespertilio myotis</name>
    <dbReference type="NCBI Taxonomy" id="51298"/>
    <lineage>
        <taxon>Eukaryota</taxon>
        <taxon>Metazoa</taxon>
        <taxon>Chordata</taxon>
        <taxon>Craniata</taxon>
        <taxon>Vertebrata</taxon>
        <taxon>Euteleostomi</taxon>
        <taxon>Mammalia</taxon>
        <taxon>Eutheria</taxon>
        <taxon>Laurasiatheria</taxon>
        <taxon>Chiroptera</taxon>
        <taxon>Yangochiroptera</taxon>
        <taxon>Vespertilionidae</taxon>
        <taxon>Myotis</taxon>
    </lineage>
</organism>
<dbReference type="SUPFAM" id="SSF49265">
    <property type="entry name" value="Fibronectin type III"/>
    <property type="match status" value="2"/>
</dbReference>
<keyword evidence="3 9" id="KW-0732">Signal</keyword>
<sequence length="401" mass="44841">MGALVRAALVLTLLEPACLLTQEPRGRPTVAPAPSLHVQFDPWRMNLTWACGDNTTAVQCGMWTRKRGPVTMRLQKLRCHCAFPAAVLHQGATFSVTANVGPRPVTEELDFANPGGQGTAARNVSCLIYRADFMNCTWARGPAAPENVQYFLHIRDLQSGSTRECPYYLRDAKATHVGCHLQGATEFRSEIYILVNGTSPSAGIQFFDDRLILKTIEIYDPPGNITVHCNASTCLVQWDTPRIRVFLSNLEMEYQLDIHRQNSMQPSDHQLVEVSGGQGNQYTFPKPLPRAKHTVRMRAADSRVLEWGPWSQPVEFGSEEWLSTAAFVSMVMLGTLACALVFLYLFYRFVGVPIPRVKDKVNNDYLTDDEIIWEKFTPPAGKGDTEEIFSVEEVEESTAKV</sequence>
<dbReference type="VEuPathDB" id="HostDB:GeneID_118657314"/>
<dbReference type="Pfam" id="PF09240">
    <property type="entry name" value="IL6Ra-bind"/>
    <property type="match status" value="1"/>
</dbReference>
<feature type="chain" id="PRO_5029517597" description="Fibronectin type-III domain-containing protein" evidence="9">
    <location>
        <begin position="20"/>
        <end position="401"/>
    </location>
</feature>
<reference evidence="11 12" key="1">
    <citation type="journal article" date="2020" name="Nature">
        <title>Six reference-quality genomes reveal evolution of bat adaptations.</title>
        <authorList>
            <person name="Jebb D."/>
            <person name="Huang Z."/>
            <person name="Pippel M."/>
            <person name="Hughes G.M."/>
            <person name="Lavrichenko K."/>
            <person name="Devanna P."/>
            <person name="Winkler S."/>
            <person name="Jermiin L.S."/>
            <person name="Skirmuntt E.C."/>
            <person name="Katzourakis A."/>
            <person name="Burkitt-Gray L."/>
            <person name="Ray D.A."/>
            <person name="Sullivan K.A.M."/>
            <person name="Roscito J.G."/>
            <person name="Kirilenko B.M."/>
            <person name="Davalos L.M."/>
            <person name="Corthals A.P."/>
            <person name="Power M.L."/>
            <person name="Jones G."/>
            <person name="Ransome R.D."/>
            <person name="Dechmann D.K.N."/>
            <person name="Locatelli A.G."/>
            <person name="Puechmaille S.J."/>
            <person name="Fedrigo O."/>
            <person name="Jarvis E.D."/>
            <person name="Hiller M."/>
            <person name="Vernes S.C."/>
            <person name="Myers E.W."/>
            <person name="Teeling E.C."/>
        </authorList>
    </citation>
    <scope>NUCLEOTIDE SEQUENCE [LARGE SCALE GENOMIC DNA]</scope>
    <source>
        <strain evidence="11">MMyoMyo1</strain>
        <tissue evidence="11">Flight muscle</tissue>
    </source>
</reference>
<evidence type="ECO:0000256" key="7">
    <source>
        <dbReference type="ARBA" id="ARBA00023180"/>
    </source>
</evidence>
<keyword evidence="7" id="KW-0325">Glycoprotein</keyword>
<dbReference type="Pfam" id="PF18611">
    <property type="entry name" value="IL3Ra_N"/>
    <property type="match status" value="1"/>
</dbReference>
<dbReference type="Proteomes" id="UP000527355">
    <property type="component" value="Unassembled WGS sequence"/>
</dbReference>
<dbReference type="AlphaFoldDB" id="A0A7J7QVU7"/>
<dbReference type="InterPro" id="IPR015321">
    <property type="entry name" value="TypeI_recpt_CBD"/>
</dbReference>
<evidence type="ECO:0000256" key="4">
    <source>
        <dbReference type="ARBA" id="ARBA00022989"/>
    </source>
</evidence>
<keyword evidence="2 8" id="KW-0812">Transmembrane</keyword>
<comment type="subcellular location">
    <subcellularLocation>
        <location evidence="1">Membrane</location>
        <topology evidence="1">Single-pass type I membrane protein</topology>
    </subcellularLocation>
</comment>
<feature type="signal peptide" evidence="9">
    <location>
        <begin position="1"/>
        <end position="19"/>
    </location>
</feature>
<dbReference type="InterPro" id="IPR036116">
    <property type="entry name" value="FN3_sf"/>
</dbReference>
<accession>A0A7J7QVU7</accession>
<gene>
    <name evidence="11" type="ORF">mMyoMyo1_003388</name>
</gene>